<dbReference type="GO" id="GO:0019856">
    <property type="term" value="P:pyrimidine nucleobase biosynthetic process"/>
    <property type="evidence" value="ECO:0007669"/>
    <property type="project" value="TreeGrafter"/>
</dbReference>
<evidence type="ECO:0008006" key="5">
    <source>
        <dbReference type="Google" id="ProtNLM"/>
    </source>
</evidence>
<keyword evidence="4" id="KW-1185">Reference proteome</keyword>
<reference evidence="3" key="2">
    <citation type="submission" date="2025-09" db="UniProtKB">
        <authorList>
            <consortium name="Ensembl"/>
        </authorList>
    </citation>
    <scope>IDENTIFICATION</scope>
</reference>
<evidence type="ECO:0000313" key="3">
    <source>
        <dbReference type="Ensembl" id="ENSFHEP00000003320.1"/>
    </source>
</evidence>
<dbReference type="GeneTree" id="ENSGT00940000175555"/>
<proteinExistence type="predicted"/>
<dbReference type="STRING" id="8078.ENSFHEP00000003320"/>
<dbReference type="GO" id="GO:0004588">
    <property type="term" value="F:orotate phosphoribosyltransferase activity"/>
    <property type="evidence" value="ECO:0007669"/>
    <property type="project" value="TreeGrafter"/>
</dbReference>
<accession>A0A3Q2NW13</accession>
<evidence type="ECO:0000256" key="1">
    <source>
        <dbReference type="ARBA" id="ARBA00004725"/>
    </source>
</evidence>
<dbReference type="PANTHER" id="PTHR19278:SF9">
    <property type="entry name" value="URIDINE 5'-MONOPHOSPHATE SYNTHASE"/>
    <property type="match status" value="1"/>
</dbReference>
<protein>
    <recommendedName>
        <fullName evidence="5">Uridine monophosphate synthetase</fullName>
    </recommendedName>
</protein>
<dbReference type="GO" id="GO:0004590">
    <property type="term" value="F:orotidine-5'-phosphate decarboxylase activity"/>
    <property type="evidence" value="ECO:0007669"/>
    <property type="project" value="TreeGrafter"/>
</dbReference>
<comment type="pathway">
    <text evidence="1">Pyrimidine metabolism; UMP biosynthesis via de novo pathway.</text>
</comment>
<dbReference type="AlphaFoldDB" id="A0A3Q2NW13"/>
<dbReference type="Ensembl" id="ENSFHET00000010740.1">
    <property type="protein sequence ID" value="ENSFHEP00000003320.1"/>
    <property type="gene ID" value="ENSFHEG00000004179.1"/>
</dbReference>
<keyword evidence="2" id="KW-0665">Pyrimidine biosynthesis</keyword>
<dbReference type="Proteomes" id="UP000265000">
    <property type="component" value="Unplaced"/>
</dbReference>
<evidence type="ECO:0000256" key="2">
    <source>
        <dbReference type="ARBA" id="ARBA00022975"/>
    </source>
</evidence>
<dbReference type="Gene3D" id="3.40.50.2020">
    <property type="match status" value="1"/>
</dbReference>
<organism evidence="3 4">
    <name type="scientific">Fundulus heteroclitus</name>
    <name type="common">Killifish</name>
    <name type="synonym">Mummichog</name>
    <dbReference type="NCBI Taxonomy" id="8078"/>
    <lineage>
        <taxon>Eukaryota</taxon>
        <taxon>Metazoa</taxon>
        <taxon>Chordata</taxon>
        <taxon>Craniata</taxon>
        <taxon>Vertebrata</taxon>
        <taxon>Euteleostomi</taxon>
        <taxon>Actinopterygii</taxon>
        <taxon>Neopterygii</taxon>
        <taxon>Teleostei</taxon>
        <taxon>Neoteleostei</taxon>
        <taxon>Acanthomorphata</taxon>
        <taxon>Ovalentaria</taxon>
        <taxon>Atherinomorphae</taxon>
        <taxon>Cyprinodontiformes</taxon>
        <taxon>Fundulidae</taxon>
        <taxon>Fundulus</taxon>
    </lineage>
</organism>
<name>A0A3Q2NW13_FUNHE</name>
<evidence type="ECO:0000313" key="4">
    <source>
        <dbReference type="Proteomes" id="UP000265000"/>
    </source>
</evidence>
<dbReference type="GO" id="GO:0006222">
    <property type="term" value="P:UMP biosynthetic process"/>
    <property type="evidence" value="ECO:0007669"/>
    <property type="project" value="TreeGrafter"/>
</dbReference>
<dbReference type="SUPFAM" id="SSF53271">
    <property type="entry name" value="PRTase-like"/>
    <property type="match status" value="1"/>
</dbReference>
<reference evidence="3" key="1">
    <citation type="submission" date="2025-08" db="UniProtKB">
        <authorList>
            <consortium name="Ensembl"/>
        </authorList>
    </citation>
    <scope>IDENTIFICATION</scope>
</reference>
<dbReference type="InterPro" id="IPR029057">
    <property type="entry name" value="PRTase-like"/>
</dbReference>
<sequence length="66" mass="7552">MANIDSLILKLYDVNAVKFGEYELKTGLKSPIYIDFRVLVSHPVLMNEVKLSLSRSVLVNQAMHCW</sequence>
<dbReference type="PANTHER" id="PTHR19278">
    <property type="entry name" value="OROTATE PHOSPHORIBOSYLTRANSFERASE"/>
    <property type="match status" value="1"/>
</dbReference>